<evidence type="ECO:0000313" key="3">
    <source>
        <dbReference type="Proteomes" id="UP000076586"/>
    </source>
</evidence>
<name>A0A161L8L2_9BACT</name>
<keyword evidence="3" id="KW-1185">Reference proteome</keyword>
<gene>
    <name evidence="2" type="ORF">PJIAN_452</name>
</gene>
<sequence length="83" mass="9288">MDTKNIVKEYSNGEITIVWKPGLCIHSTVCWCDEEGLPAVFNPQKRPWINPNGASTGQIIAQIEKCQSGALSYYRNNNTDTKT</sequence>
<comment type="caution">
    <text evidence="2">The sequence shown here is derived from an EMBL/GenBank/DDBJ whole genome shotgun (WGS) entry which is preliminary data.</text>
</comment>
<feature type="domain" description="Divergent 4Fe-4S mono-cluster" evidence="1">
    <location>
        <begin position="10"/>
        <end position="75"/>
    </location>
</feature>
<organism evidence="2 3">
    <name type="scientific">Paludibacter jiangxiensis</name>
    <dbReference type="NCBI Taxonomy" id="681398"/>
    <lineage>
        <taxon>Bacteria</taxon>
        <taxon>Pseudomonadati</taxon>
        <taxon>Bacteroidota</taxon>
        <taxon>Bacteroidia</taxon>
        <taxon>Bacteroidales</taxon>
        <taxon>Paludibacteraceae</taxon>
        <taxon>Paludibacter</taxon>
    </lineage>
</organism>
<dbReference type="InterPro" id="IPR010693">
    <property type="entry name" value="Divergent_4Fe-4S_mono-cluster"/>
</dbReference>
<dbReference type="STRING" id="681398.PJIAN_452"/>
<evidence type="ECO:0000313" key="2">
    <source>
        <dbReference type="EMBL" id="GAT63514.1"/>
    </source>
</evidence>
<reference evidence="3" key="2">
    <citation type="journal article" date="2017" name="Genome Announc.">
        <title>Draft genome sequence of Paludibacter jiangxiensis NM7(T), a propionate-producing fermentative bacterium.</title>
        <authorList>
            <person name="Qiu Y.-L."/>
            <person name="Tourlousse D.M."/>
            <person name="Matsuura N."/>
            <person name="Ohashi A."/>
            <person name="Sekiguchi Y."/>
        </authorList>
    </citation>
    <scope>NUCLEOTIDE SEQUENCE [LARGE SCALE GENOMIC DNA]</scope>
    <source>
        <strain evidence="3">NM7</strain>
    </source>
</reference>
<reference evidence="3" key="1">
    <citation type="submission" date="2016-04" db="EMBL/GenBank/DDBJ databases">
        <title>Draft genome sequence of Paludibacter jiangxiensis strain NM7.</title>
        <authorList>
            <person name="Qiu Y."/>
            <person name="Matsuura N."/>
            <person name="Ohashi A."/>
            <person name="Tourlousse M.D."/>
            <person name="Sekiguchi Y."/>
        </authorList>
    </citation>
    <scope>NUCLEOTIDE SEQUENCE [LARGE SCALE GENOMIC DNA]</scope>
    <source>
        <strain evidence="3">NM7</strain>
    </source>
</reference>
<dbReference type="EMBL" id="BDCR01000004">
    <property type="protein sequence ID" value="GAT63514.1"/>
    <property type="molecule type" value="Genomic_DNA"/>
</dbReference>
<evidence type="ECO:0000259" key="1">
    <source>
        <dbReference type="Pfam" id="PF06902"/>
    </source>
</evidence>
<dbReference type="OrthoDB" id="9795032at2"/>
<dbReference type="Proteomes" id="UP000076586">
    <property type="component" value="Unassembled WGS sequence"/>
</dbReference>
<protein>
    <recommendedName>
        <fullName evidence="1">Divergent 4Fe-4S mono-cluster domain-containing protein</fullName>
    </recommendedName>
</protein>
<dbReference type="RefSeq" id="WP_068704812.1">
    <property type="nucleotide sequence ID" value="NZ_BDCR01000004.1"/>
</dbReference>
<accession>A0A161L8L2</accession>
<dbReference type="AlphaFoldDB" id="A0A161L8L2"/>
<dbReference type="Pfam" id="PF06902">
    <property type="entry name" value="Fer4_19"/>
    <property type="match status" value="1"/>
</dbReference>
<proteinExistence type="predicted"/>